<keyword evidence="2" id="KW-1185">Reference proteome</keyword>
<organism evidence="1 2">
    <name type="scientific">Eretmocerus hayati</name>
    <dbReference type="NCBI Taxonomy" id="131215"/>
    <lineage>
        <taxon>Eukaryota</taxon>
        <taxon>Metazoa</taxon>
        <taxon>Ecdysozoa</taxon>
        <taxon>Arthropoda</taxon>
        <taxon>Hexapoda</taxon>
        <taxon>Insecta</taxon>
        <taxon>Pterygota</taxon>
        <taxon>Neoptera</taxon>
        <taxon>Endopterygota</taxon>
        <taxon>Hymenoptera</taxon>
        <taxon>Apocrita</taxon>
        <taxon>Proctotrupomorpha</taxon>
        <taxon>Chalcidoidea</taxon>
        <taxon>Aphelinidae</taxon>
        <taxon>Aphelininae</taxon>
        <taxon>Eretmocerus</taxon>
    </lineage>
</organism>
<reference evidence="1" key="1">
    <citation type="submission" date="2023-04" db="EMBL/GenBank/DDBJ databases">
        <title>A chromosome-level genome assembly of the parasitoid wasp Eretmocerus hayati.</title>
        <authorList>
            <person name="Zhong Y."/>
            <person name="Liu S."/>
            <person name="Liu Y."/>
        </authorList>
    </citation>
    <scope>NUCLEOTIDE SEQUENCE</scope>
    <source>
        <strain evidence="1">ZJU_SS_LIU_2023</strain>
    </source>
</reference>
<protein>
    <submittedName>
        <fullName evidence="1">Uncharacterized protein</fullName>
    </submittedName>
</protein>
<dbReference type="Proteomes" id="UP001239111">
    <property type="component" value="Chromosome 1"/>
</dbReference>
<dbReference type="EMBL" id="CM056741">
    <property type="protein sequence ID" value="KAJ8684035.1"/>
    <property type="molecule type" value="Genomic_DNA"/>
</dbReference>
<sequence length="275" mass="30911">MAENVSLERYRNLRNLPLIIRQVLCGANRNLLEDTREAGLIAKEDDRVAVGNPFGFYVQRYYRMVPGTIMNDQILAKLSILGLAPLHLYEQLNLNRDPVLHDCLGGYLTISSAYSTEDNFEKSNDVRSLLKYSVACHEGIAMFQVSAKRLYKANRVGWCNNSIGAIASVTSKDYVPDGLKYPPLIGFQALNTAISAKHEFRKAICKVLRGQAMKDSGLCRNDIAVNVNQLHYCEMNHLGIIFKHLFKDNPDILCMTEFVAHEYSAMDKALAFLAS</sequence>
<proteinExistence type="predicted"/>
<gene>
    <name evidence="1" type="ORF">QAD02_019827</name>
</gene>
<name>A0ACC2PKT6_9HYME</name>
<evidence type="ECO:0000313" key="1">
    <source>
        <dbReference type="EMBL" id="KAJ8684035.1"/>
    </source>
</evidence>
<accession>A0ACC2PKT6</accession>
<evidence type="ECO:0000313" key="2">
    <source>
        <dbReference type="Proteomes" id="UP001239111"/>
    </source>
</evidence>
<comment type="caution">
    <text evidence="1">The sequence shown here is derived from an EMBL/GenBank/DDBJ whole genome shotgun (WGS) entry which is preliminary data.</text>
</comment>